<evidence type="ECO:0000256" key="3">
    <source>
        <dbReference type="ARBA" id="ARBA00023163"/>
    </source>
</evidence>
<keyword evidence="3" id="KW-0804">Transcription</keyword>
<dbReference type="InterPro" id="IPR009057">
    <property type="entry name" value="Homeodomain-like_sf"/>
</dbReference>
<gene>
    <name evidence="6" type="ORF">ACFFV7_31230</name>
</gene>
<dbReference type="InterPro" id="IPR001647">
    <property type="entry name" value="HTH_TetR"/>
</dbReference>
<reference evidence="6 7" key="1">
    <citation type="submission" date="2024-09" db="EMBL/GenBank/DDBJ databases">
        <authorList>
            <person name="Sun Q."/>
            <person name="Mori K."/>
        </authorList>
    </citation>
    <scope>NUCLEOTIDE SEQUENCE [LARGE SCALE GENOMIC DNA]</scope>
    <source>
        <strain evidence="6 7">CCM 3426</strain>
    </source>
</reference>
<dbReference type="EMBL" id="JBHMEI010000030">
    <property type="protein sequence ID" value="MFB9205705.1"/>
    <property type="molecule type" value="Genomic_DNA"/>
</dbReference>
<evidence type="ECO:0000259" key="5">
    <source>
        <dbReference type="PROSITE" id="PS50977"/>
    </source>
</evidence>
<dbReference type="Pfam" id="PF00440">
    <property type="entry name" value="TetR_N"/>
    <property type="match status" value="1"/>
</dbReference>
<dbReference type="SUPFAM" id="SSF46689">
    <property type="entry name" value="Homeodomain-like"/>
    <property type="match status" value="1"/>
</dbReference>
<feature type="domain" description="HTH tetR-type" evidence="5">
    <location>
        <begin position="13"/>
        <end position="72"/>
    </location>
</feature>
<evidence type="ECO:0000256" key="4">
    <source>
        <dbReference type="PROSITE-ProRule" id="PRU00335"/>
    </source>
</evidence>
<dbReference type="Gene3D" id="1.10.357.10">
    <property type="entry name" value="Tetracycline Repressor, domain 2"/>
    <property type="match status" value="1"/>
</dbReference>
<organism evidence="6 7">
    <name type="scientific">Nonomuraea spiralis</name>
    <dbReference type="NCBI Taxonomy" id="46182"/>
    <lineage>
        <taxon>Bacteria</taxon>
        <taxon>Bacillati</taxon>
        <taxon>Actinomycetota</taxon>
        <taxon>Actinomycetes</taxon>
        <taxon>Streptosporangiales</taxon>
        <taxon>Streptosporangiaceae</taxon>
        <taxon>Nonomuraea</taxon>
    </lineage>
</organism>
<protein>
    <submittedName>
        <fullName evidence="6">TetR/AcrR family transcriptional regulator</fullName>
    </submittedName>
</protein>
<comment type="caution">
    <text evidence="6">The sequence shown here is derived from an EMBL/GenBank/DDBJ whole genome shotgun (WGS) entry which is preliminary data.</text>
</comment>
<feature type="DNA-binding region" description="H-T-H motif" evidence="4">
    <location>
        <begin position="35"/>
        <end position="54"/>
    </location>
</feature>
<dbReference type="PANTHER" id="PTHR30055:SF234">
    <property type="entry name" value="HTH-TYPE TRANSCRIPTIONAL REGULATOR BETI"/>
    <property type="match status" value="1"/>
</dbReference>
<evidence type="ECO:0000313" key="7">
    <source>
        <dbReference type="Proteomes" id="UP001589647"/>
    </source>
</evidence>
<evidence type="ECO:0000256" key="2">
    <source>
        <dbReference type="ARBA" id="ARBA00023125"/>
    </source>
</evidence>
<dbReference type="InterPro" id="IPR050109">
    <property type="entry name" value="HTH-type_TetR-like_transc_reg"/>
</dbReference>
<dbReference type="PROSITE" id="PS50977">
    <property type="entry name" value="HTH_TETR_2"/>
    <property type="match status" value="1"/>
</dbReference>
<sequence length="208" mass="22350">MTRRRRVPAMAPEDRRAALIAATIPLLRAHGTAVSTRQIAEAAGVAEGTIFGVFPDKATLLRAALMSAFDPEPAEKALAAIGGTTSELRARLHEAVALLRAGMTANANLFTAPRELMTDDVEFRERMMDSRGRITAALAALVEPDRDHLRRSPRAAAQLLLMLVSVSVHRGFGLSDDFGDMDDEEIVSVLLDGLLVPSSLTPSTESVH</sequence>
<keyword evidence="2 4" id="KW-0238">DNA-binding</keyword>
<dbReference type="Proteomes" id="UP001589647">
    <property type="component" value="Unassembled WGS sequence"/>
</dbReference>
<keyword evidence="7" id="KW-1185">Reference proteome</keyword>
<evidence type="ECO:0000256" key="1">
    <source>
        <dbReference type="ARBA" id="ARBA00023015"/>
    </source>
</evidence>
<dbReference type="RefSeq" id="WP_189649513.1">
    <property type="nucleotide sequence ID" value="NZ_BMRC01000010.1"/>
</dbReference>
<dbReference type="PANTHER" id="PTHR30055">
    <property type="entry name" value="HTH-TYPE TRANSCRIPTIONAL REGULATOR RUTR"/>
    <property type="match status" value="1"/>
</dbReference>
<keyword evidence="1" id="KW-0805">Transcription regulation</keyword>
<evidence type="ECO:0000313" key="6">
    <source>
        <dbReference type="EMBL" id="MFB9205705.1"/>
    </source>
</evidence>
<name>A0ABV5INY0_9ACTN</name>
<proteinExistence type="predicted"/>
<accession>A0ABV5INY0</accession>